<name>A0A699L0K5_TANCI</name>
<reference evidence="3" key="1">
    <citation type="journal article" date="2019" name="Sci. Rep.">
        <title>Draft genome of Tanacetum cinerariifolium, the natural source of mosquito coil.</title>
        <authorList>
            <person name="Yamashiro T."/>
            <person name="Shiraishi A."/>
            <person name="Satake H."/>
            <person name="Nakayama K."/>
        </authorList>
    </citation>
    <scope>NUCLEOTIDE SEQUENCE</scope>
</reference>
<feature type="non-terminal residue" evidence="3">
    <location>
        <position position="126"/>
    </location>
</feature>
<dbReference type="EMBL" id="BKCJ010555052">
    <property type="protein sequence ID" value="GFB11426.1"/>
    <property type="molecule type" value="Genomic_DNA"/>
</dbReference>
<evidence type="ECO:0000256" key="2">
    <source>
        <dbReference type="SAM" id="MobiDB-lite"/>
    </source>
</evidence>
<feature type="region of interest" description="Disordered" evidence="2">
    <location>
        <begin position="51"/>
        <end position="78"/>
    </location>
</feature>
<evidence type="ECO:0000256" key="1">
    <source>
        <dbReference type="SAM" id="Coils"/>
    </source>
</evidence>
<proteinExistence type="predicted"/>
<organism evidence="3">
    <name type="scientific">Tanacetum cinerariifolium</name>
    <name type="common">Dalmatian daisy</name>
    <name type="synonym">Chrysanthemum cinerariifolium</name>
    <dbReference type="NCBI Taxonomy" id="118510"/>
    <lineage>
        <taxon>Eukaryota</taxon>
        <taxon>Viridiplantae</taxon>
        <taxon>Streptophyta</taxon>
        <taxon>Embryophyta</taxon>
        <taxon>Tracheophyta</taxon>
        <taxon>Spermatophyta</taxon>
        <taxon>Magnoliopsida</taxon>
        <taxon>eudicotyledons</taxon>
        <taxon>Gunneridae</taxon>
        <taxon>Pentapetalae</taxon>
        <taxon>asterids</taxon>
        <taxon>campanulids</taxon>
        <taxon>Asterales</taxon>
        <taxon>Asteraceae</taxon>
        <taxon>Asteroideae</taxon>
        <taxon>Anthemideae</taxon>
        <taxon>Anthemidinae</taxon>
        <taxon>Tanacetum</taxon>
    </lineage>
</organism>
<protein>
    <submittedName>
        <fullName evidence="3">Uncharacterized protein</fullName>
    </submittedName>
</protein>
<comment type="caution">
    <text evidence="3">The sequence shown here is derived from an EMBL/GenBank/DDBJ whole genome shotgun (WGS) entry which is preliminary data.</text>
</comment>
<evidence type="ECO:0000313" key="3">
    <source>
        <dbReference type="EMBL" id="GFB11426.1"/>
    </source>
</evidence>
<feature type="coiled-coil region" evidence="1">
    <location>
        <begin position="2"/>
        <end position="43"/>
    </location>
</feature>
<dbReference type="AlphaFoldDB" id="A0A699L0K5"/>
<gene>
    <name evidence="3" type="ORF">Tci_683397</name>
</gene>
<feature type="compositionally biased region" description="Low complexity" evidence="2">
    <location>
        <begin position="69"/>
        <end position="78"/>
    </location>
</feature>
<keyword evidence="1" id="KW-0175">Coiled coil</keyword>
<sequence length="126" mass="14101">MIRGLEIDVEFKNNKIEHLMNELEQVKKEKEGLDSKLTGFESALKDLNTLLGSQRTDKNKEGLGYSAVPPSCSKSSSSIMSKPMIKFVKATDSPTVIKTNKVETARKSSVKYAEMYRNTSKSPKVR</sequence>
<accession>A0A699L0K5</accession>